<dbReference type="PANTHER" id="PTHR48101:SF1">
    <property type="entry name" value="METHYLMALONYL-COA MUTASE, LARGE SUBUNIT"/>
    <property type="match status" value="1"/>
</dbReference>
<evidence type="ECO:0000259" key="2">
    <source>
        <dbReference type="Pfam" id="PF01642"/>
    </source>
</evidence>
<proteinExistence type="predicted"/>
<dbReference type="InterPro" id="IPR006098">
    <property type="entry name" value="MMCoA_mutase_a_cat"/>
</dbReference>
<organism evidence="3 4">
    <name type="scientific">Tectimicrobiota bacterium</name>
    <dbReference type="NCBI Taxonomy" id="2528274"/>
    <lineage>
        <taxon>Bacteria</taxon>
        <taxon>Pseudomonadati</taxon>
        <taxon>Nitrospinota/Tectimicrobiota group</taxon>
        <taxon>Candidatus Tectimicrobiota</taxon>
    </lineage>
</organism>
<comment type="caution">
    <text evidence="3">The sequence shown here is derived from an EMBL/GenBank/DDBJ whole genome shotgun (WGS) entry which is preliminary data.</text>
</comment>
<dbReference type="NCBIfam" id="TIGR00641">
    <property type="entry name" value="acid_CoA_mut_N"/>
    <property type="match status" value="1"/>
</dbReference>
<evidence type="ECO:0000313" key="4">
    <source>
        <dbReference type="Proteomes" id="UP000769766"/>
    </source>
</evidence>
<keyword evidence="1" id="KW-0413">Isomerase</keyword>
<dbReference type="GO" id="GO:0031419">
    <property type="term" value="F:cobalamin binding"/>
    <property type="evidence" value="ECO:0007669"/>
    <property type="project" value="InterPro"/>
</dbReference>
<dbReference type="AlphaFoldDB" id="A0A932CNE8"/>
<evidence type="ECO:0000256" key="1">
    <source>
        <dbReference type="ARBA" id="ARBA00023235"/>
    </source>
</evidence>
<name>A0A932CNE8_UNCTE</name>
<dbReference type="PANTHER" id="PTHR48101">
    <property type="entry name" value="METHYLMALONYL-COA MUTASE, MITOCHONDRIAL-RELATED"/>
    <property type="match status" value="1"/>
</dbReference>
<dbReference type="Gene3D" id="3.20.20.240">
    <property type="entry name" value="Methylmalonyl-CoA mutase"/>
    <property type="match status" value="1"/>
</dbReference>
<protein>
    <submittedName>
        <fullName evidence="3">Methylmalonyl-CoA mutase</fullName>
    </submittedName>
</protein>
<dbReference type="EMBL" id="JACPRF010000095">
    <property type="protein sequence ID" value="MBI2875857.1"/>
    <property type="molecule type" value="Genomic_DNA"/>
</dbReference>
<feature type="non-terminal residue" evidence="3">
    <location>
        <position position="1"/>
    </location>
</feature>
<dbReference type="InterPro" id="IPR006099">
    <property type="entry name" value="MeMalonylCoA_mutase_a/b_cat"/>
</dbReference>
<sequence length="321" mass="36184">ITSCHYQDAGAMPLQAAAYFFADAITYIEHTLARGLSIDSFAPRLSSYHYTHSDFFGEVAKYRAMRRLWARMMKERFGAQDPSSCMFRFGNPCGGSSLTAAQPKNNIVRVALEALASILGGTQAIHTGAWDEAYAIPTQESADLALKTQLILAHEMGVTQTVDPLGGSYYVEHLTNQAEAEIQQRLGKIELLGGMVRAIENGYIQREITDSAYERERQIQRGEKVVVGVNRFANPAEEEDFPLHAYDVRIPERQAERLRRIRQERSSDRVRRALDRLRQAAEGTENLMPYLIESVEAYATLGEITRVFREIFGEFREPVGI</sequence>
<dbReference type="GO" id="GO:0004494">
    <property type="term" value="F:methylmalonyl-CoA mutase activity"/>
    <property type="evidence" value="ECO:0007669"/>
    <property type="project" value="InterPro"/>
</dbReference>
<gene>
    <name evidence="3" type="ORF">HYY20_03130</name>
</gene>
<evidence type="ECO:0000313" key="3">
    <source>
        <dbReference type="EMBL" id="MBI2875857.1"/>
    </source>
</evidence>
<reference evidence="3" key="1">
    <citation type="submission" date="2020-07" db="EMBL/GenBank/DDBJ databases">
        <title>Huge and variable diversity of episymbiotic CPR bacteria and DPANN archaea in groundwater ecosystems.</title>
        <authorList>
            <person name="He C.Y."/>
            <person name="Keren R."/>
            <person name="Whittaker M."/>
            <person name="Farag I.F."/>
            <person name="Doudna J."/>
            <person name="Cate J.H.D."/>
            <person name="Banfield J.F."/>
        </authorList>
    </citation>
    <scope>NUCLEOTIDE SEQUENCE</scope>
    <source>
        <strain evidence="3">NC_groundwater_672_Ag_B-0.1um_62_36</strain>
    </source>
</reference>
<dbReference type="Pfam" id="PF01642">
    <property type="entry name" value="MM_CoA_mutase"/>
    <property type="match status" value="1"/>
</dbReference>
<dbReference type="Proteomes" id="UP000769766">
    <property type="component" value="Unassembled WGS sequence"/>
</dbReference>
<dbReference type="SUPFAM" id="SSF51703">
    <property type="entry name" value="Cobalamin (vitamin B12)-dependent enzymes"/>
    <property type="match status" value="1"/>
</dbReference>
<accession>A0A932CNE8</accession>
<feature type="domain" description="Methylmalonyl-CoA mutase alpha/beta chain catalytic" evidence="2">
    <location>
        <begin position="1"/>
        <end position="314"/>
    </location>
</feature>
<dbReference type="InterPro" id="IPR016176">
    <property type="entry name" value="Cbl-dep_enz_cat"/>
</dbReference>